<accession>D8JPX9</accession>
<dbReference type="KEGG" id="hdn:Hden_2062"/>
<evidence type="ECO:0000313" key="3">
    <source>
        <dbReference type="Proteomes" id="UP000002033"/>
    </source>
</evidence>
<feature type="compositionally biased region" description="Acidic residues" evidence="1">
    <location>
        <begin position="20"/>
        <end position="32"/>
    </location>
</feature>
<sequence length="43" mass="4702">MRKALRGKLTLAARNAAEGQGEDDEGLLDDLAELSNPDRPKHE</sequence>
<name>D8JPX9_HYPDA</name>
<evidence type="ECO:0000313" key="2">
    <source>
        <dbReference type="EMBL" id="ADJ23863.1"/>
    </source>
</evidence>
<organism evidence="2 3">
    <name type="scientific">Hyphomicrobium denitrificans (strain ATCC 51888 / DSM 1869 / NCIMB 11706 / TK 0415)</name>
    <dbReference type="NCBI Taxonomy" id="582899"/>
    <lineage>
        <taxon>Bacteria</taxon>
        <taxon>Pseudomonadati</taxon>
        <taxon>Pseudomonadota</taxon>
        <taxon>Alphaproteobacteria</taxon>
        <taxon>Hyphomicrobiales</taxon>
        <taxon>Hyphomicrobiaceae</taxon>
        <taxon>Hyphomicrobium</taxon>
    </lineage>
</organism>
<dbReference type="EMBL" id="CP002083">
    <property type="protein sequence ID" value="ADJ23863.1"/>
    <property type="molecule type" value="Genomic_DNA"/>
</dbReference>
<dbReference type="AlphaFoldDB" id="D8JPX9"/>
<protein>
    <submittedName>
        <fullName evidence="2">Uncharacterized protein</fullName>
    </submittedName>
</protein>
<gene>
    <name evidence="2" type="ordered locus">Hden_2062</name>
</gene>
<feature type="region of interest" description="Disordered" evidence="1">
    <location>
        <begin position="14"/>
        <end position="43"/>
    </location>
</feature>
<dbReference type="STRING" id="582899.Hden_2062"/>
<dbReference type="HOGENOM" id="CLU_3234653_0_0_5"/>
<evidence type="ECO:0000256" key="1">
    <source>
        <dbReference type="SAM" id="MobiDB-lite"/>
    </source>
</evidence>
<dbReference type="Proteomes" id="UP000002033">
    <property type="component" value="Chromosome"/>
</dbReference>
<keyword evidence="3" id="KW-1185">Reference proteome</keyword>
<proteinExistence type="predicted"/>
<reference evidence="3" key="1">
    <citation type="journal article" date="2011" name="J. Bacteriol.">
        <title>Genome sequences of eight morphologically diverse alphaproteobacteria.</title>
        <authorList>
            <consortium name="US DOE Joint Genome Institute"/>
            <person name="Brown P.J."/>
            <person name="Kysela D.T."/>
            <person name="Buechlein A."/>
            <person name="Hemmerich C."/>
            <person name="Brun Y.V."/>
        </authorList>
    </citation>
    <scope>NUCLEOTIDE SEQUENCE [LARGE SCALE GENOMIC DNA]</scope>
    <source>
        <strain evidence="3">ATCC 51888 / DSM 1869 / NCIB 11706 / TK 0415</strain>
    </source>
</reference>